<evidence type="ECO:0000256" key="11">
    <source>
        <dbReference type="ARBA" id="ARBA00036320"/>
    </source>
</evidence>
<evidence type="ECO:0000313" key="15">
    <source>
        <dbReference type="Proteomes" id="UP000069272"/>
    </source>
</evidence>
<dbReference type="Pfam" id="PF00089">
    <property type="entry name" value="Trypsin"/>
    <property type="match status" value="2"/>
</dbReference>
<dbReference type="AlphaFoldDB" id="A0A182FVU8"/>
<dbReference type="GO" id="GO:0007586">
    <property type="term" value="P:digestion"/>
    <property type="evidence" value="ECO:0007669"/>
    <property type="project" value="UniProtKB-KW"/>
</dbReference>
<dbReference type="EnsemblMetazoa" id="AALB010683-RA">
    <property type="protein sequence ID" value="AALB010683-PA"/>
    <property type="gene ID" value="AALB010683"/>
</dbReference>
<evidence type="ECO:0000256" key="4">
    <source>
        <dbReference type="ARBA" id="ARBA00022729"/>
    </source>
</evidence>
<dbReference type="GO" id="GO:0004252">
    <property type="term" value="F:serine-type endopeptidase activity"/>
    <property type="evidence" value="ECO:0007669"/>
    <property type="project" value="UniProtKB-EC"/>
</dbReference>
<keyword evidence="2" id="KW-0964">Secreted</keyword>
<dbReference type="CDD" id="cd00190">
    <property type="entry name" value="Tryp_SPc"/>
    <property type="match status" value="2"/>
</dbReference>
<dbReference type="SUPFAM" id="SSF50494">
    <property type="entry name" value="Trypsin-like serine proteases"/>
    <property type="match status" value="2"/>
</dbReference>
<evidence type="ECO:0000256" key="2">
    <source>
        <dbReference type="ARBA" id="ARBA00022525"/>
    </source>
</evidence>
<dbReference type="InterPro" id="IPR018114">
    <property type="entry name" value="TRYPSIN_HIS"/>
</dbReference>
<keyword evidence="4" id="KW-0732">Signal</keyword>
<sequence length="475" mass="52392">ITRGRQANVSYRIINGSSVSISEYPFLVSVQRWEKDTKTHICGGTLISDLWVLTAGHCVVEIERDLSVIVRAESSYHSSGGVLLTVSRAVKHENFRYGSPEIDFDFGLLKLSSKFERAVPIRLIARHRRIPAGELCTVVGWGLTKGTGDREQLRMVRLPIVPQSVCSDAYSVFDPNSVTWRMLCAGYEEGRRDACEIIAIISAVLMLRNVGPPRLLGVNCKYPLTCALLCVVYAIAGAEGSSRRLSFRIVNGTASQISSYPYIVSIQRWTPTDKAHICGGTLISVSWILSAAHCVDRLTPQTAMVRANSSFYRKGGKLHRVAQVIKHENFTYTTGDYDYGLLRLRQRYLRAALARLPSGERRFPPGELCVVLGWGYTLGPESREQLRSVALPIVAQSVCRKAYQSTDEITGRMMCAGYAEGLRDACDGDSGGPLICRGKQAGIISWAIGCAQPEKYGVYSSIAAGRQWIKRQTGV</sequence>
<organism evidence="14 15">
    <name type="scientific">Anopheles albimanus</name>
    <name type="common">New world malaria mosquito</name>
    <dbReference type="NCBI Taxonomy" id="7167"/>
    <lineage>
        <taxon>Eukaryota</taxon>
        <taxon>Metazoa</taxon>
        <taxon>Ecdysozoa</taxon>
        <taxon>Arthropoda</taxon>
        <taxon>Hexapoda</taxon>
        <taxon>Insecta</taxon>
        <taxon>Pterygota</taxon>
        <taxon>Neoptera</taxon>
        <taxon>Endopterygota</taxon>
        <taxon>Diptera</taxon>
        <taxon>Nematocera</taxon>
        <taxon>Culicoidea</taxon>
        <taxon>Culicidae</taxon>
        <taxon>Anophelinae</taxon>
        <taxon>Anopheles</taxon>
    </lineage>
</organism>
<keyword evidence="8" id="KW-0865">Zymogen</keyword>
<reference evidence="14 15" key="1">
    <citation type="journal article" date="2017" name="G3 (Bethesda)">
        <title>The Physical Genome Mapping of Anopheles albimanus Corrected Scaffold Misassemblies and Identified Interarm Rearrangements in Genus Anopheles.</title>
        <authorList>
            <person name="Artemov G.N."/>
            <person name="Peery A.N."/>
            <person name="Jiang X."/>
            <person name="Tu Z."/>
            <person name="Stegniy V.N."/>
            <person name="Sharakhova M.V."/>
            <person name="Sharakhov I.V."/>
        </authorList>
    </citation>
    <scope>NUCLEOTIDE SEQUENCE [LARGE SCALE GENOMIC DNA]</scope>
    <source>
        <strain evidence="14 15">ALBI9_A</strain>
    </source>
</reference>
<evidence type="ECO:0000256" key="3">
    <source>
        <dbReference type="ARBA" id="ARBA00022670"/>
    </source>
</evidence>
<evidence type="ECO:0000256" key="10">
    <source>
        <dbReference type="ARBA" id="ARBA00024195"/>
    </source>
</evidence>
<dbReference type="SMART" id="SM00020">
    <property type="entry name" value="Tryp_SPc"/>
    <property type="match status" value="2"/>
</dbReference>
<evidence type="ECO:0000259" key="13">
    <source>
        <dbReference type="PROSITE" id="PS50240"/>
    </source>
</evidence>
<feature type="domain" description="Peptidase S1" evidence="13">
    <location>
        <begin position="13"/>
        <end position="196"/>
    </location>
</feature>
<feature type="domain" description="Peptidase S1" evidence="13">
    <location>
        <begin position="249"/>
        <end position="474"/>
    </location>
</feature>
<comment type="subcellular location">
    <subcellularLocation>
        <location evidence="1">Secreted</location>
    </subcellularLocation>
</comment>
<dbReference type="PROSITE" id="PS00135">
    <property type="entry name" value="TRYPSIN_SER"/>
    <property type="match status" value="1"/>
</dbReference>
<comment type="similarity">
    <text evidence="10">Belongs to the peptidase S1 family. CLIP subfamily.</text>
</comment>
<keyword evidence="9" id="KW-1015">Disulfide bond</keyword>
<dbReference type="GO" id="GO:0005576">
    <property type="term" value="C:extracellular region"/>
    <property type="evidence" value="ECO:0007669"/>
    <property type="project" value="UniProtKB-SubCell"/>
</dbReference>
<keyword evidence="5" id="KW-0222">Digestion</keyword>
<dbReference type="InterPro" id="IPR001314">
    <property type="entry name" value="Peptidase_S1A"/>
</dbReference>
<dbReference type="STRING" id="7167.A0A182FVU8"/>
<dbReference type="InterPro" id="IPR050430">
    <property type="entry name" value="Peptidase_S1"/>
</dbReference>
<dbReference type="VEuPathDB" id="VectorBase:AALB20_036874"/>
<dbReference type="FunFam" id="2.40.10.10:FF:000077">
    <property type="entry name" value="Predicted protein"/>
    <property type="match status" value="1"/>
</dbReference>
<keyword evidence="3" id="KW-0645">Protease</keyword>
<dbReference type="InterPro" id="IPR001254">
    <property type="entry name" value="Trypsin_dom"/>
</dbReference>
<keyword evidence="15" id="KW-1185">Reference proteome</keyword>
<dbReference type="VEuPathDB" id="VectorBase:AALB010683"/>
<keyword evidence="6" id="KW-0378">Hydrolase</keyword>
<comment type="catalytic activity">
    <reaction evidence="11">
        <text>Preferential cleavage: Arg-|-Xaa, Lys-|-Xaa.</text>
        <dbReference type="EC" id="3.4.21.4"/>
    </reaction>
</comment>
<dbReference type="Proteomes" id="UP000069272">
    <property type="component" value="Chromosome 3R"/>
</dbReference>
<evidence type="ECO:0000256" key="12">
    <source>
        <dbReference type="ARBA" id="ARBA00038868"/>
    </source>
</evidence>
<dbReference type="Gene3D" id="2.40.10.10">
    <property type="entry name" value="Trypsin-like serine proteases"/>
    <property type="match status" value="2"/>
</dbReference>
<evidence type="ECO:0000256" key="8">
    <source>
        <dbReference type="ARBA" id="ARBA00023145"/>
    </source>
</evidence>
<dbReference type="PRINTS" id="PR00722">
    <property type="entry name" value="CHYMOTRYPSIN"/>
</dbReference>
<evidence type="ECO:0000256" key="9">
    <source>
        <dbReference type="ARBA" id="ARBA00023157"/>
    </source>
</evidence>
<keyword evidence="7" id="KW-0720">Serine protease</keyword>
<dbReference type="GO" id="GO:0006508">
    <property type="term" value="P:proteolysis"/>
    <property type="evidence" value="ECO:0007669"/>
    <property type="project" value="UniProtKB-KW"/>
</dbReference>
<name>A0A182FVU8_ANOAL</name>
<evidence type="ECO:0000256" key="5">
    <source>
        <dbReference type="ARBA" id="ARBA00022757"/>
    </source>
</evidence>
<proteinExistence type="inferred from homology"/>
<dbReference type="PROSITE" id="PS00134">
    <property type="entry name" value="TRYPSIN_HIS"/>
    <property type="match status" value="1"/>
</dbReference>
<dbReference type="PANTHER" id="PTHR24276">
    <property type="entry name" value="POLYSERASE-RELATED"/>
    <property type="match status" value="1"/>
</dbReference>
<dbReference type="PROSITE" id="PS50240">
    <property type="entry name" value="TRYPSIN_DOM"/>
    <property type="match status" value="2"/>
</dbReference>
<dbReference type="InterPro" id="IPR043504">
    <property type="entry name" value="Peptidase_S1_PA_chymotrypsin"/>
</dbReference>
<evidence type="ECO:0000313" key="14">
    <source>
        <dbReference type="EnsemblMetazoa" id="AALB010683-PA"/>
    </source>
</evidence>
<dbReference type="EC" id="3.4.21.4" evidence="12"/>
<protein>
    <recommendedName>
        <fullName evidence="12">trypsin</fullName>
        <ecNumber evidence="12">3.4.21.4</ecNumber>
    </recommendedName>
</protein>
<evidence type="ECO:0000256" key="1">
    <source>
        <dbReference type="ARBA" id="ARBA00004613"/>
    </source>
</evidence>
<dbReference type="InterPro" id="IPR033116">
    <property type="entry name" value="TRYPSIN_SER"/>
</dbReference>
<dbReference type="InterPro" id="IPR009003">
    <property type="entry name" value="Peptidase_S1_PA"/>
</dbReference>
<accession>A0A182FVU8</accession>
<evidence type="ECO:0000256" key="6">
    <source>
        <dbReference type="ARBA" id="ARBA00022801"/>
    </source>
</evidence>
<reference evidence="14" key="2">
    <citation type="submission" date="2022-08" db="UniProtKB">
        <authorList>
            <consortium name="EnsemblMetazoa"/>
        </authorList>
    </citation>
    <scope>IDENTIFICATION</scope>
    <source>
        <strain evidence="14">STECLA/ALBI9_A</strain>
    </source>
</reference>
<dbReference type="PANTHER" id="PTHR24276:SF97">
    <property type="entry name" value="GH13245P2-RELATED"/>
    <property type="match status" value="1"/>
</dbReference>
<evidence type="ECO:0000256" key="7">
    <source>
        <dbReference type="ARBA" id="ARBA00022825"/>
    </source>
</evidence>